<organism evidence="2 3">
    <name type="scientific">Streptomyces botrytidirepellens</name>
    <dbReference type="NCBI Taxonomy" id="2486417"/>
    <lineage>
        <taxon>Bacteria</taxon>
        <taxon>Bacillati</taxon>
        <taxon>Actinomycetota</taxon>
        <taxon>Actinomycetes</taxon>
        <taxon>Kitasatosporales</taxon>
        <taxon>Streptomycetaceae</taxon>
        <taxon>Streptomyces</taxon>
    </lineage>
</organism>
<gene>
    <name evidence="2" type="ORF">EEJ42_49065</name>
</gene>
<comment type="caution">
    <text evidence="2">The sequence shown here is derived from an EMBL/GenBank/DDBJ whole genome shotgun (WGS) entry which is preliminary data.</text>
</comment>
<proteinExistence type="predicted"/>
<sequence length="103" mass="11077">MKHKIALALGAAFLSTVSAGGVLISATPAAADEYDQVTCKNYKLKRTSWSADCTVPYGHARAMAGCYDGTEHYGAWVGKGRYKFGISCGNSKLAYYDVEARKN</sequence>
<name>A0A3M8SG61_9ACTN</name>
<dbReference type="EMBL" id="RIBZ01000882">
    <property type="protein sequence ID" value="RNF78154.1"/>
    <property type="molecule type" value="Genomic_DNA"/>
</dbReference>
<evidence type="ECO:0000313" key="3">
    <source>
        <dbReference type="Proteomes" id="UP000275401"/>
    </source>
</evidence>
<evidence type="ECO:0000256" key="1">
    <source>
        <dbReference type="SAM" id="SignalP"/>
    </source>
</evidence>
<feature type="chain" id="PRO_5038611853" evidence="1">
    <location>
        <begin position="20"/>
        <end position="103"/>
    </location>
</feature>
<dbReference type="Proteomes" id="UP000275401">
    <property type="component" value="Unassembled WGS sequence"/>
</dbReference>
<feature type="signal peptide" evidence="1">
    <location>
        <begin position="1"/>
        <end position="19"/>
    </location>
</feature>
<reference evidence="2 3" key="1">
    <citation type="submission" date="2018-11" db="EMBL/GenBank/DDBJ databases">
        <title>The Potential of Streptomyces as Biocontrol Agents against the Tomato grey mould, Botrytis cinerea (Gray mold) Frontiers in Microbiology.</title>
        <authorList>
            <person name="Li D."/>
        </authorList>
    </citation>
    <scope>NUCLEOTIDE SEQUENCE [LARGE SCALE GENOMIC DNA]</scope>
    <source>
        <strain evidence="2 3">NEAU-LD23</strain>
    </source>
</reference>
<keyword evidence="3" id="KW-1185">Reference proteome</keyword>
<accession>A0A3M8SG61</accession>
<keyword evidence="1" id="KW-0732">Signal</keyword>
<dbReference type="RefSeq" id="WP_123108617.1">
    <property type="nucleotide sequence ID" value="NZ_RIBZ01000882.1"/>
</dbReference>
<protein>
    <submittedName>
        <fullName evidence="2">Uncharacterized protein</fullName>
    </submittedName>
</protein>
<evidence type="ECO:0000313" key="2">
    <source>
        <dbReference type="EMBL" id="RNF78154.1"/>
    </source>
</evidence>
<dbReference type="AlphaFoldDB" id="A0A3M8SG61"/>